<organism evidence="2">
    <name type="scientific">Mytilinidion resinicola</name>
    <dbReference type="NCBI Taxonomy" id="574789"/>
    <lineage>
        <taxon>Eukaryota</taxon>
        <taxon>Fungi</taxon>
        <taxon>Dikarya</taxon>
        <taxon>Ascomycota</taxon>
        <taxon>Pezizomycotina</taxon>
        <taxon>Dothideomycetes</taxon>
        <taxon>Pleosporomycetidae</taxon>
        <taxon>Mytilinidiales</taxon>
        <taxon>Mytilinidiaceae</taxon>
        <taxon>Mytilinidion</taxon>
    </lineage>
</organism>
<accession>A0A6A6Y8F9</accession>
<dbReference type="OrthoDB" id="5135333at2759"/>
<reference evidence="4" key="2">
    <citation type="submission" date="2020-04" db="EMBL/GenBank/DDBJ databases">
        <authorList>
            <consortium name="NCBI Genome Project"/>
        </authorList>
    </citation>
    <scope>NUCLEOTIDE SEQUENCE</scope>
    <source>
        <strain evidence="4">CBS 304.34</strain>
    </source>
</reference>
<keyword evidence="3" id="KW-1185">Reference proteome</keyword>
<evidence type="ECO:0008006" key="5">
    <source>
        <dbReference type="Google" id="ProtNLM"/>
    </source>
</evidence>
<dbReference type="PANTHER" id="PTHR33112">
    <property type="entry name" value="DOMAIN PROTEIN, PUTATIVE-RELATED"/>
    <property type="match status" value="1"/>
</dbReference>
<proteinExistence type="predicted"/>
<evidence type="ECO:0000256" key="1">
    <source>
        <dbReference type="SAM" id="MobiDB-lite"/>
    </source>
</evidence>
<evidence type="ECO:0000313" key="2">
    <source>
        <dbReference type="EMBL" id="KAF2804838.1"/>
    </source>
</evidence>
<dbReference type="GeneID" id="54453608"/>
<dbReference type="RefSeq" id="XP_033571802.1">
    <property type="nucleotide sequence ID" value="XM_033712715.1"/>
</dbReference>
<gene>
    <name evidence="2 4" type="ORF">BDZ99DRAFT_144051</name>
</gene>
<dbReference type="AlphaFoldDB" id="A0A6A6Y8F9"/>
<evidence type="ECO:0000313" key="3">
    <source>
        <dbReference type="Proteomes" id="UP000504636"/>
    </source>
</evidence>
<sequence length="474" mass="53771">MDLIYGYAQLTIINASGAEANSGFSRRSDDKPVQVIETLKPGLEVMLATPFEDSLEHTIYASRAWTFQERLLASRCVVLLDGRTYFHCRRGFFTEDINIDAKGRQHSQMEMYRLPIDVLNELAGYRSFARAVQEYSKRNLTDENDALNGFAGTQNVLSSKVYSSFFQGLPAAQFDLALLWQPEGRLRRRKGFPSWSWAGWEGYVSFQPLLNEMWYKKLHRWLHFHTFIVWYRFCTKTNQWKPVWNEEDHRAACKYYKAPYLYAGYVKATEGVSDPYGRSSEPLSWLPKGRTTLPSPLDGEIGVSSTALLAFWTYCTSFRVEIGPDNPDSKDDSQNQADRPPGKDFSSNGNAKPPAGLRYFDLHDCNGNVCGYLDVDCSQTVQTGAVLDVLVLCEAELSKKEDDVEDPWRVGYAAELVEKWSAVVVMAVMWQDGVAERVALGKLMRAALEKGVSGGDGEGGWRRAEKVWREVLLR</sequence>
<reference evidence="2 4" key="1">
    <citation type="journal article" date="2020" name="Stud. Mycol.">
        <title>101 Dothideomycetes genomes: a test case for predicting lifestyles and emergence of pathogens.</title>
        <authorList>
            <person name="Haridas S."/>
            <person name="Albert R."/>
            <person name="Binder M."/>
            <person name="Bloem J."/>
            <person name="Labutti K."/>
            <person name="Salamov A."/>
            <person name="Andreopoulos B."/>
            <person name="Baker S."/>
            <person name="Barry K."/>
            <person name="Bills G."/>
            <person name="Bluhm B."/>
            <person name="Cannon C."/>
            <person name="Castanera R."/>
            <person name="Culley D."/>
            <person name="Daum C."/>
            <person name="Ezra D."/>
            <person name="Gonzalez J."/>
            <person name="Henrissat B."/>
            <person name="Kuo A."/>
            <person name="Liang C."/>
            <person name="Lipzen A."/>
            <person name="Lutzoni F."/>
            <person name="Magnuson J."/>
            <person name="Mondo S."/>
            <person name="Nolan M."/>
            <person name="Ohm R."/>
            <person name="Pangilinan J."/>
            <person name="Park H.-J."/>
            <person name="Ramirez L."/>
            <person name="Alfaro M."/>
            <person name="Sun H."/>
            <person name="Tritt A."/>
            <person name="Yoshinaga Y."/>
            <person name="Zwiers L.-H."/>
            <person name="Turgeon B."/>
            <person name="Goodwin S."/>
            <person name="Spatafora J."/>
            <person name="Crous P."/>
            <person name="Grigoriev I."/>
        </authorList>
    </citation>
    <scope>NUCLEOTIDE SEQUENCE</scope>
    <source>
        <strain evidence="2 4">CBS 304.34</strain>
    </source>
</reference>
<evidence type="ECO:0000313" key="4">
    <source>
        <dbReference type="RefSeq" id="XP_033571802.1"/>
    </source>
</evidence>
<dbReference type="Proteomes" id="UP000504636">
    <property type="component" value="Unplaced"/>
</dbReference>
<reference evidence="4" key="3">
    <citation type="submission" date="2025-04" db="UniProtKB">
        <authorList>
            <consortium name="RefSeq"/>
        </authorList>
    </citation>
    <scope>IDENTIFICATION</scope>
    <source>
        <strain evidence="4">CBS 304.34</strain>
    </source>
</reference>
<name>A0A6A6Y8F9_9PEZI</name>
<feature type="region of interest" description="Disordered" evidence="1">
    <location>
        <begin position="324"/>
        <end position="351"/>
    </location>
</feature>
<dbReference type="EMBL" id="MU003711">
    <property type="protein sequence ID" value="KAF2804838.1"/>
    <property type="molecule type" value="Genomic_DNA"/>
</dbReference>
<protein>
    <recommendedName>
        <fullName evidence="5">Heterokaryon incompatibility domain-containing protein</fullName>
    </recommendedName>
</protein>
<dbReference type="PANTHER" id="PTHR33112:SF12">
    <property type="entry name" value="HETEROKARYON INCOMPATIBILITY DOMAIN-CONTAINING PROTEIN"/>
    <property type="match status" value="1"/>
</dbReference>